<evidence type="ECO:0000313" key="3">
    <source>
        <dbReference type="Proteomes" id="UP000015453"/>
    </source>
</evidence>
<feature type="region of interest" description="Disordered" evidence="1">
    <location>
        <begin position="21"/>
        <end position="70"/>
    </location>
</feature>
<dbReference type="OrthoDB" id="1932122at2759"/>
<sequence length="116" mass="13598">MDANEFRQLLELFPVVRPRDYHADDLEQRAPPPNKEVKEWQEAWDDTNNEDKGESSRSNSNNNPGFWDHLRSSAERKMGMDAERFCDAFQRVYKKFVYEELTSEAAARIVTALKKS</sequence>
<reference evidence="2 3" key="1">
    <citation type="journal article" date="2013" name="BMC Genomics">
        <title>The miniature genome of a carnivorous plant Genlisea aurea contains a low number of genes and short non-coding sequences.</title>
        <authorList>
            <person name="Leushkin E.V."/>
            <person name="Sutormin R.A."/>
            <person name="Nabieva E.R."/>
            <person name="Penin A.A."/>
            <person name="Kondrashov A.S."/>
            <person name="Logacheva M.D."/>
        </authorList>
    </citation>
    <scope>NUCLEOTIDE SEQUENCE [LARGE SCALE GENOMIC DNA]</scope>
</reference>
<evidence type="ECO:0000313" key="2">
    <source>
        <dbReference type="EMBL" id="EPS65156.1"/>
    </source>
</evidence>
<dbReference type="PANTHER" id="PTHR35312">
    <property type="entry name" value="OS07G0641800 PROTEIN"/>
    <property type="match status" value="1"/>
</dbReference>
<protein>
    <submittedName>
        <fullName evidence="2">Uncharacterized protein</fullName>
    </submittedName>
</protein>
<keyword evidence="3" id="KW-1185">Reference proteome</keyword>
<dbReference type="PANTHER" id="PTHR35312:SF1">
    <property type="entry name" value="OS07G0641800 PROTEIN"/>
    <property type="match status" value="1"/>
</dbReference>
<accession>S8CKD6</accession>
<proteinExistence type="predicted"/>
<evidence type="ECO:0000256" key="1">
    <source>
        <dbReference type="SAM" id="MobiDB-lite"/>
    </source>
</evidence>
<name>S8CKD6_9LAMI</name>
<organism evidence="2 3">
    <name type="scientific">Genlisea aurea</name>
    <dbReference type="NCBI Taxonomy" id="192259"/>
    <lineage>
        <taxon>Eukaryota</taxon>
        <taxon>Viridiplantae</taxon>
        <taxon>Streptophyta</taxon>
        <taxon>Embryophyta</taxon>
        <taxon>Tracheophyta</taxon>
        <taxon>Spermatophyta</taxon>
        <taxon>Magnoliopsida</taxon>
        <taxon>eudicotyledons</taxon>
        <taxon>Gunneridae</taxon>
        <taxon>Pentapetalae</taxon>
        <taxon>asterids</taxon>
        <taxon>lamiids</taxon>
        <taxon>Lamiales</taxon>
        <taxon>Lentibulariaceae</taxon>
        <taxon>Genlisea</taxon>
    </lineage>
</organism>
<gene>
    <name evidence="2" type="ORF">M569_09627</name>
</gene>
<comment type="caution">
    <text evidence="2">The sequence shown here is derived from an EMBL/GenBank/DDBJ whole genome shotgun (WGS) entry which is preliminary data.</text>
</comment>
<dbReference type="Proteomes" id="UP000015453">
    <property type="component" value="Unassembled WGS sequence"/>
</dbReference>
<dbReference type="AlphaFoldDB" id="S8CKD6"/>
<dbReference type="EMBL" id="AUSU01004399">
    <property type="protein sequence ID" value="EPS65156.1"/>
    <property type="molecule type" value="Genomic_DNA"/>
</dbReference>